<dbReference type="EMBL" id="JTDE01000201">
    <property type="protein sequence ID" value="KAF7261990.1"/>
    <property type="molecule type" value="Genomic_DNA"/>
</dbReference>
<comment type="caution">
    <text evidence="1">The sequence shown here is derived from an EMBL/GenBank/DDBJ whole genome shotgun (WGS) entry which is preliminary data.</text>
</comment>
<organism evidence="1 2">
    <name type="scientific">Paragonimus skrjabini miyazakii</name>
    <dbReference type="NCBI Taxonomy" id="59628"/>
    <lineage>
        <taxon>Eukaryota</taxon>
        <taxon>Metazoa</taxon>
        <taxon>Spiralia</taxon>
        <taxon>Lophotrochozoa</taxon>
        <taxon>Platyhelminthes</taxon>
        <taxon>Trematoda</taxon>
        <taxon>Digenea</taxon>
        <taxon>Plagiorchiida</taxon>
        <taxon>Troglotremata</taxon>
        <taxon>Troglotrematidae</taxon>
        <taxon>Paragonimus</taxon>
    </lineage>
</organism>
<gene>
    <name evidence="1" type="ORF">EG68_00602</name>
</gene>
<evidence type="ECO:0000313" key="1">
    <source>
        <dbReference type="EMBL" id="KAF7261990.1"/>
    </source>
</evidence>
<reference evidence="1" key="1">
    <citation type="submission" date="2019-07" db="EMBL/GenBank/DDBJ databases">
        <title>Annotation for the trematode Paragonimus miyazaki's.</title>
        <authorList>
            <person name="Choi Y.-J."/>
        </authorList>
    </citation>
    <scope>NUCLEOTIDE SEQUENCE</scope>
    <source>
        <strain evidence="1">Japan</strain>
    </source>
</reference>
<evidence type="ECO:0000313" key="2">
    <source>
        <dbReference type="Proteomes" id="UP000822476"/>
    </source>
</evidence>
<protein>
    <submittedName>
        <fullName evidence="1">Uncharacterized protein</fullName>
    </submittedName>
</protein>
<proteinExistence type="predicted"/>
<accession>A0A8S9Z8F0</accession>
<name>A0A8S9Z8F0_9TREM</name>
<dbReference type="Proteomes" id="UP000822476">
    <property type="component" value="Unassembled WGS sequence"/>
</dbReference>
<sequence length="125" mass="14089">MLSPKVNIDADGDLKDFMNATCDALVKIREEIHGLRLGINALRYQISPSLSEESTSYPVKFPTDTVEDLQLLTAKLEDITSHNTLHPLMTDELANIINWMVSITNSPWHQHRWPMSLSVSQSATK</sequence>
<dbReference type="OrthoDB" id="6159834at2759"/>
<keyword evidence="2" id="KW-1185">Reference proteome</keyword>
<dbReference type="AlphaFoldDB" id="A0A8S9Z8F0"/>